<dbReference type="EMBL" id="AL451015">
    <property type="protein sequence ID" value="CAC18199.1"/>
    <property type="molecule type" value="Genomic_DNA"/>
</dbReference>
<protein>
    <submittedName>
        <fullName evidence="2">Uncharacterized protein B13O20.090</fullName>
    </submittedName>
</protein>
<evidence type="ECO:0000256" key="1">
    <source>
        <dbReference type="SAM" id="MobiDB-lite"/>
    </source>
</evidence>
<organism evidence="2">
    <name type="scientific">Neurospora crassa</name>
    <dbReference type="NCBI Taxonomy" id="5141"/>
    <lineage>
        <taxon>Eukaryota</taxon>
        <taxon>Fungi</taxon>
        <taxon>Dikarya</taxon>
        <taxon>Ascomycota</taxon>
        <taxon>Pezizomycotina</taxon>
        <taxon>Sordariomycetes</taxon>
        <taxon>Sordariomycetidae</taxon>
        <taxon>Sordariales</taxon>
        <taxon>Sordariaceae</taxon>
        <taxon>Neurospora</taxon>
    </lineage>
</organism>
<feature type="compositionally biased region" description="Basic and acidic residues" evidence="1">
    <location>
        <begin position="118"/>
        <end position="132"/>
    </location>
</feature>
<dbReference type="AlphaFoldDB" id="Q9HE93"/>
<reference evidence="2" key="1">
    <citation type="submission" date="2000-12" db="EMBL/GenBank/DDBJ databases">
        <authorList>
            <person name="Schulte U."/>
            <person name="Aign V."/>
            <person name="Hoheisel J."/>
            <person name="Brandt P."/>
            <person name="Fartmann B."/>
            <person name="Holland R."/>
            <person name="Nyakatura G."/>
            <person name="Mewes H.W."/>
            <person name="Mannhaupt G."/>
        </authorList>
    </citation>
    <scope>NUCLEOTIDE SEQUENCE</scope>
</reference>
<proteinExistence type="predicted"/>
<gene>
    <name evidence="2" type="primary">B13O20.090</name>
</gene>
<sequence>MTTASLWSHNKAQSLSIPSRCCCCCCCCCVVVLWKLDLAFLLYKALDQNPFRPFTMSCQCATCTSGEVRWPRDLARRTCDAANQSRQKRGWGWGPGKGRQQNGRPGSGGSFFLVEGRMPSDRDSDSDMELSKGRAAQSNANRELGSI</sequence>
<accession>Q9HE93</accession>
<feature type="region of interest" description="Disordered" evidence="1">
    <location>
        <begin position="86"/>
        <end position="147"/>
    </location>
</feature>
<reference evidence="2" key="2">
    <citation type="submission" date="2001-11" db="EMBL/GenBank/DDBJ databases">
        <authorList>
            <person name="German Neurospora genome project"/>
        </authorList>
    </citation>
    <scope>NUCLEOTIDE SEQUENCE</scope>
</reference>
<name>Q9HE93_NEUCS</name>
<evidence type="ECO:0000313" key="2">
    <source>
        <dbReference type="EMBL" id="CAC18199.1"/>
    </source>
</evidence>